<protein>
    <submittedName>
        <fullName evidence="1">Uncharacterized protein</fullName>
    </submittedName>
</protein>
<dbReference type="EMBL" id="MT144115">
    <property type="protein sequence ID" value="QJA49041.1"/>
    <property type="molecule type" value="Genomic_DNA"/>
</dbReference>
<name>A0A6H1ZNN9_9ZZZZ</name>
<proteinExistence type="predicted"/>
<dbReference type="AlphaFoldDB" id="A0A6H1ZNN9"/>
<gene>
    <name evidence="1" type="ORF">TM448A01221_0006</name>
</gene>
<sequence>MNQFMLEVVDHKNGNIIGSDKGTAYYLSLILRTVLENMTDDCGITINKIYPSSSRRTVSSRN</sequence>
<organism evidence="1">
    <name type="scientific">viral metagenome</name>
    <dbReference type="NCBI Taxonomy" id="1070528"/>
    <lineage>
        <taxon>unclassified sequences</taxon>
        <taxon>metagenomes</taxon>
        <taxon>organismal metagenomes</taxon>
    </lineage>
</organism>
<reference evidence="1" key="1">
    <citation type="submission" date="2020-03" db="EMBL/GenBank/DDBJ databases">
        <title>The deep terrestrial virosphere.</title>
        <authorList>
            <person name="Holmfeldt K."/>
            <person name="Nilsson E."/>
            <person name="Simone D."/>
            <person name="Lopez-Fernandez M."/>
            <person name="Wu X."/>
            <person name="de Brujin I."/>
            <person name="Lundin D."/>
            <person name="Andersson A."/>
            <person name="Bertilsson S."/>
            <person name="Dopson M."/>
        </authorList>
    </citation>
    <scope>NUCLEOTIDE SEQUENCE</scope>
    <source>
        <strain evidence="1">TM448A01221</strain>
    </source>
</reference>
<evidence type="ECO:0000313" key="1">
    <source>
        <dbReference type="EMBL" id="QJA49041.1"/>
    </source>
</evidence>
<accession>A0A6H1ZNN9</accession>